<dbReference type="SUPFAM" id="SSF50129">
    <property type="entry name" value="GroES-like"/>
    <property type="match status" value="1"/>
</dbReference>
<organism evidence="3 4">
    <name type="scientific">Eiseniibacteriota bacterium</name>
    <dbReference type="NCBI Taxonomy" id="2212470"/>
    <lineage>
        <taxon>Bacteria</taxon>
        <taxon>Candidatus Eiseniibacteriota</taxon>
    </lineage>
</organism>
<evidence type="ECO:0000259" key="2">
    <source>
        <dbReference type="Pfam" id="PF08240"/>
    </source>
</evidence>
<accession>A0A538U2J3</accession>
<gene>
    <name evidence="3" type="ORF">E6K81_13410</name>
</gene>
<sequence length="171" mass="18485">MKAVVFERCGGPEVLELREVPDPRPRPDEVVVQVKACGINHLDLWVRAGLPGLDPEMPHILGNDVVGVALEVGPVARHVKPGDRVLVCPTLSCGTCARCHAGDDHLCRQYDVLGRRRNGGYAEQVAVPGVNCLPYPAELSWTDAAAVPLVFLTAWHMLVGRATLRPGETCL</sequence>
<feature type="domain" description="Alcohol dehydrogenase-like N-terminal" evidence="2">
    <location>
        <begin position="27"/>
        <end position="136"/>
    </location>
</feature>
<comment type="caution">
    <text evidence="3">The sequence shown here is derived from an EMBL/GenBank/DDBJ whole genome shotgun (WGS) entry which is preliminary data.</text>
</comment>
<dbReference type="Gene3D" id="3.40.50.720">
    <property type="entry name" value="NAD(P)-binding Rossmann-like Domain"/>
    <property type="match status" value="1"/>
</dbReference>
<dbReference type="EMBL" id="VBPB01000251">
    <property type="protein sequence ID" value="TMQ70083.1"/>
    <property type="molecule type" value="Genomic_DNA"/>
</dbReference>
<reference evidence="3 4" key="1">
    <citation type="journal article" date="2019" name="Nat. Microbiol.">
        <title>Mediterranean grassland soil C-N compound turnover is dependent on rainfall and depth, and is mediated by genomically divergent microorganisms.</title>
        <authorList>
            <person name="Diamond S."/>
            <person name="Andeer P.F."/>
            <person name="Li Z."/>
            <person name="Crits-Christoph A."/>
            <person name="Burstein D."/>
            <person name="Anantharaman K."/>
            <person name="Lane K.R."/>
            <person name="Thomas B.C."/>
            <person name="Pan C."/>
            <person name="Northen T.R."/>
            <person name="Banfield J.F."/>
        </authorList>
    </citation>
    <scope>NUCLEOTIDE SEQUENCE [LARGE SCALE GENOMIC DNA]</scope>
    <source>
        <strain evidence="3">WS_11</strain>
    </source>
</reference>
<proteinExistence type="predicted"/>
<feature type="non-terminal residue" evidence="3">
    <location>
        <position position="171"/>
    </location>
</feature>
<dbReference type="InterPro" id="IPR011032">
    <property type="entry name" value="GroES-like_sf"/>
</dbReference>
<keyword evidence="1" id="KW-0521">NADP</keyword>
<dbReference type="InterPro" id="IPR051603">
    <property type="entry name" value="Zinc-ADH_QOR/CCCR"/>
</dbReference>
<dbReference type="PANTHER" id="PTHR44154">
    <property type="entry name" value="QUINONE OXIDOREDUCTASE"/>
    <property type="match status" value="1"/>
</dbReference>
<name>A0A538U2J3_UNCEI</name>
<evidence type="ECO:0000256" key="1">
    <source>
        <dbReference type="ARBA" id="ARBA00022857"/>
    </source>
</evidence>
<dbReference type="AlphaFoldDB" id="A0A538U2J3"/>
<dbReference type="Gene3D" id="3.90.180.10">
    <property type="entry name" value="Medium-chain alcohol dehydrogenases, catalytic domain"/>
    <property type="match status" value="1"/>
</dbReference>
<evidence type="ECO:0000313" key="4">
    <source>
        <dbReference type="Proteomes" id="UP000319771"/>
    </source>
</evidence>
<dbReference type="InterPro" id="IPR013154">
    <property type="entry name" value="ADH-like_N"/>
</dbReference>
<dbReference type="Proteomes" id="UP000319771">
    <property type="component" value="Unassembled WGS sequence"/>
</dbReference>
<dbReference type="PANTHER" id="PTHR44154:SF1">
    <property type="entry name" value="QUINONE OXIDOREDUCTASE"/>
    <property type="match status" value="1"/>
</dbReference>
<dbReference type="Pfam" id="PF08240">
    <property type="entry name" value="ADH_N"/>
    <property type="match status" value="1"/>
</dbReference>
<protein>
    <submittedName>
        <fullName evidence="3">Alcohol dehydrogenase</fullName>
    </submittedName>
</protein>
<evidence type="ECO:0000313" key="3">
    <source>
        <dbReference type="EMBL" id="TMQ70083.1"/>
    </source>
</evidence>